<sequence length="100" mass="11504">MTPDELKRDFIQQVAESGWLRLSVRLIIWSGQEPQSRWQLVGVFPTGIDTEEVQEAINAILHDPRYFGVCTECNERQPSGWMISDDLCQSCASQHHQVLF</sequence>
<evidence type="ECO:0000313" key="2">
    <source>
        <dbReference type="Proteomes" id="UP000292136"/>
    </source>
</evidence>
<evidence type="ECO:0000313" key="1">
    <source>
        <dbReference type="EMBL" id="RZT75655.1"/>
    </source>
</evidence>
<name>A0ABY0IKF8_9RHOO</name>
<dbReference type="RefSeq" id="WP_130459996.1">
    <property type="nucleotide sequence ID" value="NZ_SHKM01000003.1"/>
</dbReference>
<proteinExistence type="predicted"/>
<dbReference type="EMBL" id="SHKM01000003">
    <property type="protein sequence ID" value="RZT75655.1"/>
    <property type="molecule type" value="Genomic_DNA"/>
</dbReference>
<organism evidence="1 2">
    <name type="scientific">Azospira oryzae</name>
    <dbReference type="NCBI Taxonomy" id="146939"/>
    <lineage>
        <taxon>Bacteria</taxon>
        <taxon>Pseudomonadati</taxon>
        <taxon>Pseudomonadota</taxon>
        <taxon>Betaproteobacteria</taxon>
        <taxon>Rhodocyclales</taxon>
        <taxon>Rhodocyclaceae</taxon>
        <taxon>Azospira</taxon>
    </lineage>
</organism>
<protein>
    <submittedName>
        <fullName evidence="1">Uncharacterized protein</fullName>
    </submittedName>
</protein>
<accession>A0ABY0IKF8</accession>
<reference evidence="1 2" key="1">
    <citation type="submission" date="2019-02" db="EMBL/GenBank/DDBJ databases">
        <title>Genomic Encyclopedia of Type Strains, Phase IV (KMG-IV): sequencing the most valuable type-strain genomes for metagenomic binning, comparative biology and taxonomic classification.</title>
        <authorList>
            <person name="Goeker M."/>
        </authorList>
    </citation>
    <scope>NUCLEOTIDE SEQUENCE [LARGE SCALE GENOMIC DNA]</scope>
    <source>
        <strain evidence="1 2">DSM 21223</strain>
    </source>
</reference>
<dbReference type="Proteomes" id="UP000292136">
    <property type="component" value="Unassembled WGS sequence"/>
</dbReference>
<comment type="caution">
    <text evidence="1">The sequence shown here is derived from an EMBL/GenBank/DDBJ whole genome shotgun (WGS) entry which is preliminary data.</text>
</comment>
<gene>
    <name evidence="1" type="ORF">EV678_2841</name>
</gene>
<keyword evidence="2" id="KW-1185">Reference proteome</keyword>